<accession>A0A8B3RTE4</accession>
<protein>
    <submittedName>
        <fullName evidence="2">Preprotein translocase, SecE subunit domain protein</fullName>
    </submittedName>
</protein>
<organism evidence="2 3">
    <name type="scientific">Enterococcus faecalis</name>
    <name type="common">Streptococcus faecalis</name>
    <dbReference type="NCBI Taxonomy" id="1351"/>
    <lineage>
        <taxon>Bacteria</taxon>
        <taxon>Bacillati</taxon>
        <taxon>Bacillota</taxon>
        <taxon>Bacilli</taxon>
        <taxon>Lactobacillales</taxon>
        <taxon>Enterococcaceae</taxon>
        <taxon>Enterococcus</taxon>
    </lineage>
</organism>
<gene>
    <name evidence="2" type="ORF">EU507_12315</name>
</gene>
<dbReference type="RefSeq" id="WP_104847289.1">
    <property type="nucleotide sequence ID" value="NZ_JARQFO010000009.1"/>
</dbReference>
<feature type="transmembrane region" description="Helical" evidence="1">
    <location>
        <begin position="25"/>
        <end position="47"/>
    </location>
</feature>
<comment type="caution">
    <text evidence="2">The sequence shown here is derived from an EMBL/GenBank/DDBJ whole genome shotgun (WGS) entry which is preliminary data.</text>
</comment>
<keyword evidence="1" id="KW-1133">Transmembrane helix</keyword>
<evidence type="ECO:0000313" key="3">
    <source>
        <dbReference type="Proteomes" id="UP000292223"/>
    </source>
</evidence>
<reference evidence="2 3" key="1">
    <citation type="submission" date="2019-02" db="EMBL/GenBank/DDBJ databases">
        <title>From farm to fork: dissemination of Tn554::fexA-optrA in linezolid-resistant Enterococcus faecalis clones from chicken feces and meat in Tunisia.</title>
        <authorList>
            <person name="Tedim A.P."/>
            <person name="Elghaieb H."/>
            <person name="Abbassi M.S."/>
            <person name="Novais C."/>
            <person name="Hassen A."/>
            <person name="Peixe L."/>
            <person name="Freitas A.R."/>
        </authorList>
    </citation>
    <scope>NUCLEOTIDE SEQUENCE [LARGE SCALE GENOMIC DNA]</scope>
    <source>
        <strain evidence="2 3">728T</strain>
    </source>
</reference>
<name>A0A8B3RTE4_ENTFL</name>
<sequence>MALKDGVKIIIQDAVEVPGKDESGCLVGCISWLIGFAIIIGILILGFKFLMNHPIFLFCFIAVALFIGVKVNKK</sequence>
<evidence type="ECO:0000256" key="1">
    <source>
        <dbReference type="SAM" id="Phobius"/>
    </source>
</evidence>
<dbReference type="Proteomes" id="UP000292223">
    <property type="component" value="Unassembled WGS sequence"/>
</dbReference>
<dbReference type="AlphaFoldDB" id="A0A8B3RTE4"/>
<dbReference type="EMBL" id="SEWT01000008">
    <property type="protein sequence ID" value="RYU31291.1"/>
    <property type="molecule type" value="Genomic_DNA"/>
</dbReference>
<feature type="transmembrane region" description="Helical" evidence="1">
    <location>
        <begin position="53"/>
        <end position="71"/>
    </location>
</feature>
<proteinExistence type="predicted"/>
<evidence type="ECO:0000313" key="2">
    <source>
        <dbReference type="EMBL" id="RYU31291.1"/>
    </source>
</evidence>
<keyword evidence="1" id="KW-0812">Transmembrane</keyword>
<keyword evidence="1" id="KW-0472">Membrane</keyword>